<feature type="signal peptide" evidence="2">
    <location>
        <begin position="1"/>
        <end position="31"/>
    </location>
</feature>
<reference evidence="4 5" key="1">
    <citation type="submission" date="2018-11" db="EMBL/GenBank/DDBJ databases">
        <title>Saccharopolyspora rhizosphaerae sp. nov., an actinomycete isolated from rhizosphere soil in Thailand.</title>
        <authorList>
            <person name="Intra B."/>
            <person name="Euanorasetr J."/>
            <person name="Take A."/>
            <person name="Inahashi Y."/>
            <person name="Mori M."/>
            <person name="Panbangred W."/>
            <person name="Matsumoto A."/>
        </authorList>
    </citation>
    <scope>NUCLEOTIDE SEQUENCE [LARGE SCALE GENOMIC DNA]</scope>
    <source>
        <strain evidence="4 5">H219</strain>
    </source>
</reference>
<feature type="region of interest" description="Disordered" evidence="1">
    <location>
        <begin position="424"/>
        <end position="444"/>
    </location>
</feature>
<dbReference type="InterPro" id="IPR006680">
    <property type="entry name" value="Amidohydro-rel"/>
</dbReference>
<evidence type="ECO:0000256" key="2">
    <source>
        <dbReference type="SAM" id="SignalP"/>
    </source>
</evidence>
<dbReference type="SUPFAM" id="SSF51556">
    <property type="entry name" value="Metallo-dependent hydrolases"/>
    <property type="match status" value="1"/>
</dbReference>
<proteinExistence type="predicted"/>
<evidence type="ECO:0000259" key="3">
    <source>
        <dbReference type="Pfam" id="PF01979"/>
    </source>
</evidence>
<dbReference type="Proteomes" id="UP000274515">
    <property type="component" value="Unassembled WGS sequence"/>
</dbReference>
<dbReference type="InterPro" id="IPR006311">
    <property type="entry name" value="TAT_signal"/>
</dbReference>
<protein>
    <recommendedName>
        <fullName evidence="3">Amidohydrolase-related domain-containing protein</fullName>
    </recommendedName>
</protein>
<dbReference type="InterPro" id="IPR051781">
    <property type="entry name" value="Metallo-dep_Hydrolase"/>
</dbReference>
<feature type="chain" id="PRO_5018699316" description="Amidohydrolase-related domain-containing protein" evidence="2">
    <location>
        <begin position="32"/>
        <end position="444"/>
    </location>
</feature>
<comment type="caution">
    <text evidence="4">The sequence shown here is derived from an EMBL/GenBank/DDBJ whole genome shotgun (WGS) entry which is preliminary data.</text>
</comment>
<gene>
    <name evidence="4" type="ORF">EIL87_01865</name>
</gene>
<name>A0A3R8QVW7_9PSEU</name>
<dbReference type="PANTHER" id="PTHR43135:SF3">
    <property type="entry name" value="ALPHA-D-RIBOSE 1-METHYLPHOSPHONATE 5-TRIPHOSPHATE DIPHOSPHATASE"/>
    <property type="match status" value="1"/>
</dbReference>
<dbReference type="Pfam" id="PF01979">
    <property type="entry name" value="Amidohydro_1"/>
    <property type="match status" value="1"/>
</dbReference>
<sequence length="444" mass="45893">MCSVSARARISRRTALAAAAASVATAGTATASAGRGLTAGVGAQVFDGRRALGRATVLVEGAHVLAVGPEPVVPRGFEVVDGRGRTLLPGLVDAHIHAPLSADAPRFGTTTELDMFGFLDQLGPYKRLRESTAPNALSDLWSAGTLLTVPGGHGTQFGPIPTLRPEAGRAGIDAFVADRLAEGSDHVKVVREDGSLYGDERMPTLTHEQVAWAVDAAHRRGARCVVHTTTQRDAAAALGAGADGLTHVPGDPLSDEALEVAARSGAFVIATLSVFNGIGCAGAADEVLTDPLIAPLLSQEQRDGLSLDGVQCMPEIFRAASANIGALHRAGVTVLAGTDLGNRGVARGASLLSEIGLLVDAGLPPTAALRAATGAPADRFGLHDRGVLEPGRRADMVLVNGDATRDVRAVRDIEVVWRNGHRIDRTPRDQSGSSFVAVRQALPE</sequence>
<keyword evidence="2" id="KW-0732">Signal</keyword>
<dbReference type="InterPro" id="IPR032466">
    <property type="entry name" value="Metal_Hydrolase"/>
</dbReference>
<evidence type="ECO:0000313" key="4">
    <source>
        <dbReference type="EMBL" id="RRO20642.1"/>
    </source>
</evidence>
<evidence type="ECO:0000313" key="5">
    <source>
        <dbReference type="Proteomes" id="UP000274515"/>
    </source>
</evidence>
<dbReference type="InterPro" id="IPR011059">
    <property type="entry name" value="Metal-dep_hydrolase_composite"/>
</dbReference>
<organism evidence="4 5">
    <name type="scientific">Saccharopolyspora rhizosphaerae</name>
    <dbReference type="NCBI Taxonomy" id="2492662"/>
    <lineage>
        <taxon>Bacteria</taxon>
        <taxon>Bacillati</taxon>
        <taxon>Actinomycetota</taxon>
        <taxon>Actinomycetes</taxon>
        <taxon>Pseudonocardiales</taxon>
        <taxon>Pseudonocardiaceae</taxon>
        <taxon>Saccharopolyspora</taxon>
    </lineage>
</organism>
<dbReference type="Gene3D" id="2.30.40.10">
    <property type="entry name" value="Urease, subunit C, domain 1"/>
    <property type="match status" value="2"/>
</dbReference>
<keyword evidence="5" id="KW-1185">Reference proteome</keyword>
<dbReference type="AlphaFoldDB" id="A0A3R8QVW7"/>
<dbReference type="PROSITE" id="PS51318">
    <property type="entry name" value="TAT"/>
    <property type="match status" value="1"/>
</dbReference>
<dbReference type="EMBL" id="RSAA01000001">
    <property type="protein sequence ID" value="RRO20642.1"/>
    <property type="molecule type" value="Genomic_DNA"/>
</dbReference>
<dbReference type="GO" id="GO:0016810">
    <property type="term" value="F:hydrolase activity, acting on carbon-nitrogen (but not peptide) bonds"/>
    <property type="evidence" value="ECO:0007669"/>
    <property type="project" value="InterPro"/>
</dbReference>
<accession>A0A3R8QVW7</accession>
<dbReference type="SUPFAM" id="SSF51338">
    <property type="entry name" value="Composite domain of metallo-dependent hydrolases"/>
    <property type="match status" value="1"/>
</dbReference>
<evidence type="ECO:0000256" key="1">
    <source>
        <dbReference type="SAM" id="MobiDB-lite"/>
    </source>
</evidence>
<feature type="domain" description="Amidohydrolase-related" evidence="3">
    <location>
        <begin position="86"/>
        <end position="420"/>
    </location>
</feature>
<dbReference type="PANTHER" id="PTHR43135">
    <property type="entry name" value="ALPHA-D-RIBOSE 1-METHYLPHOSPHONATE 5-TRIPHOSPHATE DIPHOSPHATASE"/>
    <property type="match status" value="1"/>
</dbReference>
<dbReference type="Gene3D" id="3.20.20.140">
    <property type="entry name" value="Metal-dependent hydrolases"/>
    <property type="match status" value="1"/>
</dbReference>